<evidence type="ECO:0000256" key="1">
    <source>
        <dbReference type="ARBA" id="ARBA00005417"/>
    </source>
</evidence>
<organism evidence="6 7">
    <name type="scientific">Paenibacillus apis</name>
    <dbReference type="NCBI Taxonomy" id="1792174"/>
    <lineage>
        <taxon>Bacteria</taxon>
        <taxon>Bacillati</taxon>
        <taxon>Bacillota</taxon>
        <taxon>Bacilli</taxon>
        <taxon>Bacillales</taxon>
        <taxon>Paenibacillaceae</taxon>
        <taxon>Paenibacillus</taxon>
    </lineage>
</organism>
<keyword evidence="7" id="KW-1185">Reference proteome</keyword>
<name>A0A919Y376_9BACL</name>
<keyword evidence="3" id="KW-0547">Nucleotide-binding</keyword>
<dbReference type="GO" id="GO:0016887">
    <property type="term" value="F:ATP hydrolysis activity"/>
    <property type="evidence" value="ECO:0007669"/>
    <property type="project" value="InterPro"/>
</dbReference>
<accession>A0A919Y376</accession>
<dbReference type="InterPro" id="IPR003593">
    <property type="entry name" value="AAA+_ATPase"/>
</dbReference>
<dbReference type="Pfam" id="PF00005">
    <property type="entry name" value="ABC_tran"/>
    <property type="match status" value="1"/>
</dbReference>
<gene>
    <name evidence="6" type="ORF">J41TS4_35600</name>
</gene>
<keyword evidence="2" id="KW-0813">Transport</keyword>
<dbReference type="InterPro" id="IPR017871">
    <property type="entry name" value="ABC_transporter-like_CS"/>
</dbReference>
<dbReference type="GO" id="GO:0005524">
    <property type="term" value="F:ATP binding"/>
    <property type="evidence" value="ECO:0007669"/>
    <property type="project" value="UniProtKB-KW"/>
</dbReference>
<dbReference type="PROSITE" id="PS50893">
    <property type="entry name" value="ABC_TRANSPORTER_2"/>
    <property type="match status" value="1"/>
</dbReference>
<reference evidence="6" key="1">
    <citation type="submission" date="2021-03" db="EMBL/GenBank/DDBJ databases">
        <title>Antimicrobial resistance genes in bacteria isolated from Japanese honey, and their potential for conferring macrolide and lincosamide resistance in the American foulbrood pathogen Paenibacillus larvae.</title>
        <authorList>
            <person name="Okamoto M."/>
            <person name="Kumagai M."/>
            <person name="Kanamori H."/>
            <person name="Takamatsu D."/>
        </authorList>
    </citation>
    <scope>NUCLEOTIDE SEQUENCE</scope>
    <source>
        <strain evidence="6">J41TS4</strain>
    </source>
</reference>
<dbReference type="PROSITE" id="PS00211">
    <property type="entry name" value="ABC_TRANSPORTER_1"/>
    <property type="match status" value="1"/>
</dbReference>
<dbReference type="SMART" id="SM00382">
    <property type="entry name" value="AAA"/>
    <property type="match status" value="1"/>
</dbReference>
<dbReference type="RefSeq" id="WP_301629134.1">
    <property type="nucleotide sequence ID" value="NZ_BORS01000012.1"/>
</dbReference>
<dbReference type="SUPFAM" id="SSF52540">
    <property type="entry name" value="P-loop containing nucleoside triphosphate hydrolases"/>
    <property type="match status" value="1"/>
</dbReference>
<proteinExistence type="inferred from homology"/>
<evidence type="ECO:0000313" key="7">
    <source>
        <dbReference type="Proteomes" id="UP000678895"/>
    </source>
</evidence>
<keyword evidence="4 6" id="KW-0067">ATP-binding</keyword>
<sequence length="317" mass="35144">MEEIIRTVNLTKKYGDKVIVDRVSISVKKGEIYGFLGLNGAGKTTTIRALLGMSKPSSGEVYLFGQRWANGNPDLSRRVGYMVEVPYAYPNFTVRENLSLMARLRGLPIPRAVDEIMEQLNLTQYADSKASDLSLGNAQKLGLAKALIHKPDVLILDEPTNALDPAGIVEIREMLKALAAQQGVTVFISSHILEEMSKMASRIGIIHKGVLLEELTAKDFETIRRKQLMIGTKDARKAQAILSDSGYAVHSTSNNFLALPDDHAVKHPEHIARLLAHHEVPLTMLNIEEENLEHYFLKVIGAEEGKPNETIVDSLQR</sequence>
<feature type="domain" description="ABC transporter" evidence="5">
    <location>
        <begin position="5"/>
        <end position="233"/>
    </location>
</feature>
<protein>
    <submittedName>
        <fullName evidence="6">ABC transporter ATP-binding protein</fullName>
    </submittedName>
</protein>
<evidence type="ECO:0000256" key="2">
    <source>
        <dbReference type="ARBA" id="ARBA00022448"/>
    </source>
</evidence>
<dbReference type="Proteomes" id="UP000678895">
    <property type="component" value="Unassembled WGS sequence"/>
</dbReference>
<dbReference type="AlphaFoldDB" id="A0A919Y376"/>
<dbReference type="PANTHER" id="PTHR43335">
    <property type="entry name" value="ABC TRANSPORTER, ATP-BINDING PROTEIN"/>
    <property type="match status" value="1"/>
</dbReference>
<evidence type="ECO:0000259" key="5">
    <source>
        <dbReference type="PROSITE" id="PS50893"/>
    </source>
</evidence>
<dbReference type="EMBL" id="BORS01000012">
    <property type="protein sequence ID" value="GIO43802.1"/>
    <property type="molecule type" value="Genomic_DNA"/>
</dbReference>
<evidence type="ECO:0000313" key="6">
    <source>
        <dbReference type="EMBL" id="GIO43802.1"/>
    </source>
</evidence>
<evidence type="ECO:0000256" key="4">
    <source>
        <dbReference type="ARBA" id="ARBA00022840"/>
    </source>
</evidence>
<comment type="similarity">
    <text evidence="1">Belongs to the ABC transporter superfamily.</text>
</comment>
<dbReference type="InterPro" id="IPR003439">
    <property type="entry name" value="ABC_transporter-like_ATP-bd"/>
</dbReference>
<dbReference type="InterPro" id="IPR027417">
    <property type="entry name" value="P-loop_NTPase"/>
</dbReference>
<dbReference type="PANTHER" id="PTHR43335:SF4">
    <property type="entry name" value="ABC TRANSPORTER, ATP-BINDING PROTEIN"/>
    <property type="match status" value="1"/>
</dbReference>
<comment type="caution">
    <text evidence="6">The sequence shown here is derived from an EMBL/GenBank/DDBJ whole genome shotgun (WGS) entry which is preliminary data.</text>
</comment>
<dbReference type="Gene3D" id="3.40.50.300">
    <property type="entry name" value="P-loop containing nucleotide triphosphate hydrolases"/>
    <property type="match status" value="1"/>
</dbReference>
<evidence type="ECO:0000256" key="3">
    <source>
        <dbReference type="ARBA" id="ARBA00022741"/>
    </source>
</evidence>